<evidence type="ECO:0000313" key="2">
    <source>
        <dbReference type="Proteomes" id="UP000289200"/>
    </source>
</evidence>
<proteinExistence type="predicted"/>
<keyword evidence="2" id="KW-1185">Reference proteome</keyword>
<dbReference type="Proteomes" id="UP000289200">
    <property type="component" value="Unassembled WGS sequence"/>
</dbReference>
<dbReference type="Gene3D" id="3.20.20.140">
    <property type="entry name" value="Metal-dependent hydrolases"/>
    <property type="match status" value="1"/>
</dbReference>
<dbReference type="EMBL" id="UWOC01000033">
    <property type="protein sequence ID" value="VCU07304.1"/>
    <property type="molecule type" value="Genomic_DNA"/>
</dbReference>
<organism evidence="1 2">
    <name type="scientific">Rhodoplanes serenus</name>
    <dbReference type="NCBI Taxonomy" id="200615"/>
    <lineage>
        <taxon>Bacteria</taxon>
        <taxon>Pseudomonadati</taxon>
        <taxon>Pseudomonadota</taxon>
        <taxon>Alphaproteobacteria</taxon>
        <taxon>Hyphomicrobiales</taxon>
        <taxon>Nitrobacteraceae</taxon>
        <taxon>Rhodoplanes</taxon>
    </lineage>
</organism>
<gene>
    <name evidence="1" type="ORF">RHODGE_RHODGE_00590</name>
</gene>
<dbReference type="Pfam" id="PF19799">
    <property type="entry name" value="DUF6282"/>
    <property type="match status" value="1"/>
</dbReference>
<name>A0A447CQB3_9BRAD</name>
<dbReference type="RefSeq" id="WP_129607691.1">
    <property type="nucleotide sequence ID" value="NZ_UWOC01000033.1"/>
</dbReference>
<sequence>MTSTATPLVDEARIARLLVGAIDPHVHSGPSIAPRGLDHLALVRQMSEAGFAAVITKDHDYAGVATAALITANFPELRTRIYSGIALNNVVGGLNPWAVEHTAAMGGKVVFMPTLAAEHHLRWEKTSSWVHPASTQKVRPAVGVPVLDPDGTVRDDTKAILDIVAKTGMVLASGHLHIRETWVVFEEAKRRGVSRLVLTHPEDIVEATLDDVRGLVRLGAHVEHSLCMFLEGSKFKTRSAEDLRALIDAAGVDRTILCSDLGQTGVFSPLEGFRRGVRLCLDLGYDDAAIRAMVSTNAARVFGLEADVAAVTGALSAPAQTVSG</sequence>
<protein>
    <recommendedName>
        <fullName evidence="3">Amidohydrolase-related domain-containing protein</fullName>
    </recommendedName>
</protein>
<reference evidence="2" key="1">
    <citation type="submission" date="2018-10" db="EMBL/GenBank/DDBJ databases">
        <authorList>
            <person name="Peiro R."/>
            <person name="Begona"/>
            <person name="Cbmso G."/>
            <person name="Lopez M."/>
            <person name="Gonzalez S."/>
            <person name="Sacristan E."/>
            <person name="Castillo E."/>
        </authorList>
    </citation>
    <scope>NUCLEOTIDE SEQUENCE [LARGE SCALE GENOMIC DNA]</scope>
</reference>
<dbReference type="SUPFAM" id="SSF51556">
    <property type="entry name" value="Metallo-dependent hydrolases"/>
    <property type="match status" value="1"/>
</dbReference>
<evidence type="ECO:0008006" key="3">
    <source>
        <dbReference type="Google" id="ProtNLM"/>
    </source>
</evidence>
<dbReference type="AlphaFoldDB" id="A0A447CQB3"/>
<evidence type="ECO:0000313" key="1">
    <source>
        <dbReference type="EMBL" id="VCU07304.1"/>
    </source>
</evidence>
<dbReference type="InterPro" id="IPR032466">
    <property type="entry name" value="Metal_Hydrolase"/>
</dbReference>
<dbReference type="InterPro" id="IPR046249">
    <property type="entry name" value="DUF6282"/>
</dbReference>
<accession>A0A447CQB3</accession>
<dbReference type="OrthoDB" id="9789440at2"/>
<comment type="caution">
    <text evidence="1">The sequence shown here is derived from an EMBL/GenBank/DDBJ whole genome shotgun (WGS) entry which is preliminary data.</text>
</comment>